<accession>A0A7D9HBL9</accession>
<dbReference type="Gene3D" id="2.60.120.200">
    <property type="match status" value="9"/>
</dbReference>
<dbReference type="Pfam" id="PF25024">
    <property type="entry name" value="EGF_TEN"/>
    <property type="match status" value="1"/>
</dbReference>
<comment type="caution">
    <text evidence="4">Lacks conserved residue(s) required for the propagation of feature annotation.</text>
</comment>
<dbReference type="InterPro" id="IPR051216">
    <property type="entry name" value="Teneurin"/>
</dbReference>
<dbReference type="InterPro" id="IPR002049">
    <property type="entry name" value="LE_dom"/>
</dbReference>
<dbReference type="SMART" id="SM00180">
    <property type="entry name" value="EGF_Lam"/>
    <property type="match status" value="3"/>
</dbReference>
<feature type="disulfide bond" evidence="4">
    <location>
        <begin position="89"/>
        <end position="98"/>
    </location>
</feature>
<dbReference type="GO" id="GO:0042803">
    <property type="term" value="F:protein homodimerization activity"/>
    <property type="evidence" value="ECO:0007669"/>
    <property type="project" value="TreeGrafter"/>
</dbReference>
<dbReference type="CDD" id="cd00055">
    <property type="entry name" value="EGF_Lam"/>
    <property type="match status" value="1"/>
</dbReference>
<dbReference type="Pfam" id="PF00094">
    <property type="entry name" value="VWD"/>
    <property type="match status" value="3"/>
</dbReference>
<dbReference type="GO" id="GO:0043005">
    <property type="term" value="C:neuron projection"/>
    <property type="evidence" value="ECO:0007669"/>
    <property type="project" value="TreeGrafter"/>
</dbReference>
<name>A0A7D9HBL9_PARCT</name>
<dbReference type="InterPro" id="IPR000742">
    <property type="entry name" value="EGF"/>
</dbReference>
<dbReference type="EMBL" id="CACRXK020000079">
    <property type="protein sequence ID" value="CAB3977912.1"/>
    <property type="molecule type" value="Genomic_DNA"/>
</dbReference>
<gene>
    <name evidence="5" type="ORF">PACLA_8A010409</name>
</gene>
<organism evidence="5 6">
    <name type="scientific">Paramuricea clavata</name>
    <name type="common">Red gorgonian</name>
    <name type="synonym">Violescent sea-whip</name>
    <dbReference type="NCBI Taxonomy" id="317549"/>
    <lineage>
        <taxon>Eukaryota</taxon>
        <taxon>Metazoa</taxon>
        <taxon>Cnidaria</taxon>
        <taxon>Anthozoa</taxon>
        <taxon>Octocorallia</taxon>
        <taxon>Malacalcyonacea</taxon>
        <taxon>Plexauridae</taxon>
        <taxon>Paramuricea</taxon>
    </lineage>
</organism>
<dbReference type="GO" id="GO:0046982">
    <property type="term" value="F:protein heterodimerization activity"/>
    <property type="evidence" value="ECO:0007669"/>
    <property type="project" value="TreeGrafter"/>
</dbReference>
<dbReference type="PROSITE" id="PS00022">
    <property type="entry name" value="EGF_1"/>
    <property type="match status" value="7"/>
</dbReference>
<evidence type="ECO:0000313" key="5">
    <source>
        <dbReference type="EMBL" id="CAB3977912.1"/>
    </source>
</evidence>
<evidence type="ECO:0000256" key="4">
    <source>
        <dbReference type="PROSITE-ProRule" id="PRU00076"/>
    </source>
</evidence>
<comment type="caution">
    <text evidence="5">The sequence shown here is derived from an EMBL/GenBank/DDBJ whole genome shotgun (WGS) entry which is preliminary data.</text>
</comment>
<feature type="disulfide bond" evidence="4">
    <location>
        <begin position="225"/>
        <end position="234"/>
    </location>
</feature>
<dbReference type="PANTHER" id="PTHR11219:SF69">
    <property type="entry name" value="TENEURIN-A"/>
    <property type="match status" value="1"/>
</dbReference>
<dbReference type="PROSITE" id="PS50026">
    <property type="entry name" value="EGF_3"/>
    <property type="match status" value="4"/>
</dbReference>
<evidence type="ECO:0000256" key="2">
    <source>
        <dbReference type="ARBA" id="ARBA00022737"/>
    </source>
</evidence>
<keyword evidence="2" id="KW-0677">Repeat</keyword>
<dbReference type="Pfam" id="PF00053">
    <property type="entry name" value="EGF_laminin"/>
    <property type="match status" value="1"/>
</dbReference>
<dbReference type="GO" id="GO:0007157">
    <property type="term" value="P:heterophilic cell-cell adhesion via plasma membrane cell adhesion molecules"/>
    <property type="evidence" value="ECO:0007669"/>
    <property type="project" value="TreeGrafter"/>
</dbReference>
<evidence type="ECO:0000313" key="6">
    <source>
        <dbReference type="Proteomes" id="UP001152795"/>
    </source>
</evidence>
<feature type="disulfide bond" evidence="4">
    <location>
        <begin position="337"/>
        <end position="354"/>
    </location>
</feature>
<evidence type="ECO:0000256" key="3">
    <source>
        <dbReference type="ARBA" id="ARBA00023157"/>
    </source>
</evidence>
<dbReference type="Proteomes" id="UP001152795">
    <property type="component" value="Unassembled WGS sequence"/>
</dbReference>
<dbReference type="PROSITE" id="PS01248">
    <property type="entry name" value="EGF_LAM_1"/>
    <property type="match status" value="3"/>
</dbReference>
<dbReference type="PROSITE" id="PS51233">
    <property type="entry name" value="VWFD"/>
    <property type="match status" value="6"/>
</dbReference>
<dbReference type="Pfam" id="PF07974">
    <property type="entry name" value="EGF_2"/>
    <property type="match status" value="1"/>
</dbReference>
<dbReference type="InterPro" id="IPR013320">
    <property type="entry name" value="ConA-like_dom_sf"/>
</dbReference>
<dbReference type="PROSITE" id="PS01186">
    <property type="entry name" value="EGF_2"/>
    <property type="match status" value="3"/>
</dbReference>
<dbReference type="GO" id="GO:0050839">
    <property type="term" value="F:cell adhesion molecule binding"/>
    <property type="evidence" value="ECO:0007669"/>
    <property type="project" value="TreeGrafter"/>
</dbReference>
<dbReference type="SUPFAM" id="SSF49899">
    <property type="entry name" value="Concanavalin A-like lectins/glucanases"/>
    <property type="match status" value="9"/>
</dbReference>
<dbReference type="Gene3D" id="2.170.300.10">
    <property type="entry name" value="Tie2 ligand-binding domain superfamily"/>
    <property type="match status" value="1"/>
</dbReference>
<protein>
    <submittedName>
        <fullName evidence="5">Neurogenic locus notch 3</fullName>
    </submittedName>
</protein>
<keyword evidence="6" id="KW-1185">Reference proteome</keyword>
<dbReference type="Gene3D" id="2.10.25.10">
    <property type="entry name" value="Laminin"/>
    <property type="match status" value="2"/>
</dbReference>
<proteinExistence type="predicted"/>
<dbReference type="GO" id="GO:0048666">
    <property type="term" value="P:neuron development"/>
    <property type="evidence" value="ECO:0007669"/>
    <property type="project" value="TreeGrafter"/>
</dbReference>
<keyword evidence="1 4" id="KW-0245">EGF-like domain</keyword>
<feature type="disulfide bond" evidence="4">
    <location>
        <begin position="376"/>
        <end position="393"/>
    </location>
</feature>
<reference evidence="5" key="1">
    <citation type="submission" date="2020-04" db="EMBL/GenBank/DDBJ databases">
        <authorList>
            <person name="Alioto T."/>
            <person name="Alioto T."/>
            <person name="Gomez Garrido J."/>
        </authorList>
    </citation>
    <scope>NUCLEOTIDE SEQUENCE</scope>
    <source>
        <strain evidence="5">A484AB</strain>
    </source>
</reference>
<keyword evidence="3 4" id="KW-1015">Disulfide bond</keyword>
<feature type="disulfide bond" evidence="4">
    <location>
        <begin position="356"/>
        <end position="365"/>
    </location>
</feature>
<feature type="disulfide bond" evidence="4">
    <location>
        <begin position="395"/>
        <end position="404"/>
    </location>
</feature>
<evidence type="ECO:0000256" key="1">
    <source>
        <dbReference type="ARBA" id="ARBA00022536"/>
    </source>
</evidence>
<dbReference type="SMART" id="SM00181">
    <property type="entry name" value="EGF"/>
    <property type="match status" value="25"/>
</dbReference>
<dbReference type="OrthoDB" id="5965221at2759"/>
<sequence>MDDACQTRCLNGTVVKTVGNQEYCECKDCFGGISCDVECSGRGMCLNSTCDCGFDGWRGATCDVLRCPGWGSDCSGHGVCIPSLRQCTCNPGWKGVGCQIPHCAGGGNCSNHGTCDGEKYDPPVCTSCDHTYFGKGCERRCFNGSVVTITGDTSATNDEECRCDKCYSGVDCGQECSGHGQCENGTCKCDVGWRGDTCGRIGCPGIGQDCSGHGRCLSFNQECHCDKGWKGIGCENPDCPGVPDCNGKGTCDGSVEPPRCVNCTDNTMGRACVLPCIHGNEDPPNSAICKCDSCYSGQACDLGCSAHGTCTNNTCVCQEGWQSDLCELSDCPGDPDCFQRGVCIRASENVLPECLCNQGFGGPDCSKLLCPGNPPCNNRGNCVLSKGDRIPHCACQHNFVGQACEQCAQRYTGANCGDCVYGFIGWPIGCNVSCFHGNASGVRQDNCVCHNDSSVGYWRGKDCAVCQEGWDQPECTSCDLTHVGESCDILCYTEHAQYEDPRDAGSEKLSVIPILSCIISQSHDYNLAWFGYHNKNPHNVYLDPGPLNFFSAPTPSIEPGGELGFLEISSRTTEHTNPVIEQDLGQPGKFLPGVYKNVFAVKFKKTVPVVWVLEYPVSNTRHFVEYDPSNVQYPTCSGIENSTQIEIKQCLCRNGFWDSSCDKECPGGASSPCNGHGVCNKTTGICVCEPRWRGNLNCSGCSPGWTGDDCSVIITRTSNLSAVCTGYGDVITLDGVGYSVEGTGEYIMFSSNDLEVQINIVPCYQSERCINAVAMATMTSVITIHAPYQNGGDSTLWIDKVQSFSLKTLFNSDQNTFTLERSSWGSFKFYSEDLLLDIRIFERYIDLAFILTNAKLCSRSKGLWGSCDSNTINDFIPRNSFNISQNFSTIHEISQSFINTFVRSWKVLGNSVSLFIFNTGGVNEPRFKTDALYCLRFKDTGITSRNLFVLAGGDITIEMMVKSDGIDGTLFSYATTSTLAIVVKTTVRIAYGSQEFDTFLNLQQNRWNLISLIWLKRNRIIQFVLIDDSEKTQVRNFPVNSDQDILAPGGTLTLGYWYPSGGASGSTTPGGFTGEVDEVRIWNKRRLVTEIVSSRLTVLDCTSKDLASLWRFNEGQGNLATDCVAGVRFQFPVQAQGPIWVYSSANLELRSIINKGNLTLNEKLSVETVCKEEIFGASYGKQCNVLDSNVKIFYTMACYKLVLASGEITERVWSVFTYIDYCKVSLGVDQWPGDKYCDQLEKIQLPNWVSLQCQMHCKFGSTLGNGDCQCEPGFYGKMCDQECPGGYATPCGGFSECKKLSGTCTCPLNANLSSDCRSCSPGWTGEKCSIAITNNARSLETTPVCQSYGGGHFTTFDGSSYDVKTSGEFYLIRSTNFIAQIRHEPCMNSSSCVTAIALRLGKVNLTLRASYEEQGKPLLYIDQYKTDYTVRRYVEGGYEFRQEQLGLFRIRRGRERVLEVRAQDKYLSFSLFSDVKTCWNISGLCSSCDNNTANDFESTLRRRKRSIDNPRQSVSTFVENWSVLPPNSMFVYKEREQREMSSSEYCLQYNGTAVDTRAIYGSFTTSENATFEFFVKIEKHGGTILSYASVNTFGIINDATIKIQFSSDVMDTGIRLTAGQWYWLAITFSRRTRIMRVYCLDAGGLIRQRTMLVPYVLYTSGGVLSVGHWQTTGNGSTDVNRKPFFGYIDEIRIWDITIEAAAVKQSRERLIKYQATGLVSLWLFDEGEGTIAHDIIGGNDLRLPVEPTARPRWVFSYARTSPPVVSYDNILWSNITLKTEAENLCKKFIIDTLYNGECGNVLGLAHAQYYYTRCSDDVKASGVVTSAFQSIVSYADYCRNILELETWPLDRYCNEIPKEYVGVVKGPHCNVTCLFGEVTFDGCVCYTGYWGENCSTVCPVGAITPCNGRGVCNSNTGKCTCDYNWQGNENCTTCTPGWDGKECSVALATHGNASSAGLTGGHYQTFDGIRFTFFATGEFKVVQSTEIVVHLRQVPCRNGRFRCIDGLAFLLESKMELIILASVPGTEHPVFWLNKKRLELNEIVTSIEDKFTLVQTTSVTLELRSQLYEVVIRIRFTESGLQYIIVAPKEVCGNSVALGGSCDGLRNNDHIGTSGTPLENLFRVLPAQSLFSAAIGYKDFSNVLTGAEYALKFTGVGITTDIIGEVFTESYVTVELLYLSFDGSGTLFTYSKENIFSIVLSNGEFCLRMNDMVNHTGIKTSLNVWNQISIVYNRAFGRVFFHHINSQGHVTVKSIYTHSNMFAAGSKIAIGQWIPGGSVVVTRSPGFRGKIDEVRIWNRQFSGADIRSFWRVNVQYSAKYLAVLWKFNEGQGIVVKDIKSHVHLYIQEVQQSVEWVYSTALVTILPTVTPVATKEMVEWCTGHILNSPVGRICRGLGAPSRTVYYRACLEVTSVSGDVIPGVTIVVAYSDYCQVSLGLITWPARTLCNYPSFLASPHIPWTGSVCQQACYFATRTAYRCTCLPGFYGSSCSSVCPGGITSRCYGNGACSQTTGRCTCNYNWYGSSCNRCKPGYYGIDCSLNIRGFIATGSKTSISLSGNGNFIGLSGAAWVYRGSGEFNAIVSGRLGINVQLRQVMYGTGVRVRCVVVQTAVGVLAIHSGVQTGVTITLNGKPIDYNKHFSIGSGFVYRKRSHNKLEISGPEGFTMLLYYRQVYFGVQITMDKSFCRDTCGLFGNCGNSKNLNCTSAGLLERFNKSTIRQQDVDEFINTWSIPRNESQFRDVLAVADETNIITAAGTCLFFSKNSLITPPFVDVFHGNYLTIQFHLKVKELHTDGTIFSFVLNTNFAFRINGTLQIHFGVKIYDTNIFPELDNWNHITFVYHRVVGILEVYVRNSVKILVTRAINIGTGAFEPGGKLALGLWQATTGVITSPGGFVGWIDELVVWNKRFDSALIDNYVGVSIVQGIEGVVGLWKFNEGTGWIARDLVGSLHFNLPGPPWNSPVWVPSDLFITVQSEVTSTPVTSDNETVSLCGKIFSSKSLNDSCGQMDGRKDFSYKACLQDVQSSGSIDTGKDSVMSYARECQVARNLTNLPGNDLCDVFTDERYDDLSGTACDIICIYGTIENNTCRCDEGYWGVMCSQECPGSASNPCNKRGKCDVITGICTCDWKWRGDSGCNRCTLRWVGSECAIAVPKSLQPTTSVTAAAGSGGILIAGDGTIFRLNNVGEFTILKGENVDAQVRQVPCRNGKSLCFNAVGVSVNSTSISVHAPYGNGEDPVININGTVIDKNDISDAGLTGVNITFPGPDEVQVNYGDKLGIRVNINGQHMTLETTISTALSEKLGGLLGSTSRNTTTSSSNTSVPSLKDLLNATDINEAVRKVFGVSPSSSRVIILDKKRHETVVVYAGGYSLFFKFTAIFSKPVVHLFIEDVITFEIMVKINCAPAICGGPILSYTSSQMFYISTYSTLRVIVGTQVYDTGLRVEVKHWNQVTMTFWSLKLEMAICLTLSQGTLLCKSFKVITNPFLAGGTIAIGAWQPSPSGQRGVMPTTTFVGEIDEFRTWNRAFDYALLQQHWLVNLAPDIDGLTGLWKFNEGVGSVVSDLLGNNHLYFPGEPWNKPVWYYSDLPIPYMGISRSSLDNSIINQLANTSCSGVFRRGPLLNYCSRLPSIIRGQYYDLCVESVTDTGRNTSSLESVLLYSDYCMKTLNLHLWPAQSLCNKFPGEVFPKWIGKNCDIPCVFGMKDKDNPEKCKCNFGYWGVACDQTCPGGTKSPCTNHGTCDPIFGKCLCELEWTGTDDCSTCAAEWTGSDCSFAISKVTIISGGIRFSGMFGLSLFTTLDGHSFTLSVIGEYYLFYSVHVHFSVQIRLVHCYGISSCVNSIAFRTASHTLVLHGPYTTNRYPVIWLDGSLIDLDLHHVTTSVYGFSLLKESTSVYIFEYSTFKISIRVRGRYLNLVSKVSGAICDNSYGILGSCNSPFLASLDPGFPLTNCTDKNDTSVRESLTANVYDMKNVTSEAIRKLVRNLKVYACDSLFVYRYESYHEYRNSNAGYALHFHQTAIVSGLIQQPFEHNDITIEFYIKLSSIGVIFSYTKFKTFVLTATSTHCTIYFGERKFVTNIAVQLNHWNQIAFVFRKLTSVLQIYHFDYQGQLTRQDLVIGEDIFPPGGVLAIGAWQPSVDGSGPQLRDYFTGYVDEFKIWTMAYHPAVVSQTWLRNVGINTKNLARLWKLDEGEYLIAREDITESVLSLETSPWRSPTWAYSQIELKPALPGTASTTRPFNETFGEIAKSFCTEIILEGPLKSSCKFMGPAVSTYYFKACVSVVMRTNDVAASLDIVIAYSDYCQSILELSTWPARMLCNKFPGKEFPIWYGSRCDKKCYNRDYKASAVECICRRGYWGSECQNICRGGTLQPCNDHGICTPTTGECRCYDNWSGSRDCGLCARNWKGVDCSLAVVRHRSSVHAHIFAVVDITAHYVTFDGMAFHLAVVGDYYLFRTRLYIADYVTVQVRHAPCVSQSVCIVAVAIKLSSTHLVIHAPKTNQDQPLIWINNKQETITQTRFGTGNAELVITMDAPSIYTIKHKDVFYLGIHVIGNALSLNVDLNKSNCSAHGILGNCDGDPENDLPLGNASVVLGNQSIAIGNVSQGVLNNDLVKCYEVDIKDSLFVVVDSLYLRRILYSGARYALHFNQNGIISQALLKTFKTGTDVTIELLFKPFSNGTVLSYAYYKTFGIIIHNTLQLEFGRAWSKDTGIYIEVDNWYHLSITWYQTLQFLEIYLITTNGVIHRRQFNISENPFRPGGFLTLGYWEPSPGDTEIRIRNGFTGVIDELRVWHRVFNPVTIQQNWRMNVLPNTPSLSGLWKFNEGSGDTVYNLVTTEHFYLPSKVWSPAIWILSDADIALNLSNVNQPFENHFLNQTLHDSALEWCKALFYRGPVDNYCKNLGAIVEFYYLTCVQAIARTTQLTSTLSVVVQFSHYCQKSLSLSNWPARELCNHFGDTKFPYWIGERCDVPCLFGNKDPKNMNKCQCYHGYWGIDCSEICPGGYINPCHGHGVCNPSDGVCTCDVNWRGDAMCSACSSDWFGELCQYAATKHLIFKTFSIASIKGQGYFTTFLGISFYLPSFEEFYLIRSTSSQFAVQLRQTPCMHRNLYQPLCTTGISIRFNVHLTVTIRSRVTNINIYYPLVWTNGKPIIVDHVTYFSVSIRMTRITLNRYEITGPNGLLFILTVGQSLSIHLRIPTSLCERSTGILGPCEQRLSYQNTTDIQVLKNAITNGTVGQTESLFVYKHENFHEIRHVTGAWCNLRINDSHIVSDTLLLGNHDVITIEIFVKVKSYGGTLLSYGKEEYLSLTNERDIRVVYGSVEFRTGLRLSLNSWSQITLVWIKSSFVLQVYYHDYLTSFGLPLLRTYQFNSQIFASKGRLYIGSWRAGETPTVDVPRGDFSGDIDEIRVWNRRSIPDLIKRHWNINAKATLPGLLHLWKLDQVQGSIAVDVISRKKLYLPLFNKPFWDFSDLPIPRNSLDNKAVFPNSTLQVLAEEFCHSVILAGPLYDNCHALGTALAGFYYKVCLQDVASIQTVAISIEAVIAYADYCEDALDLDFWPARELCDLFSTKYFPYWIGPKCNTSCIFGRPGIQNGSLVCACEDGYWGVACDGLCPGGLWDICSSHGTCDPLNGTCSCDPRWRGDIKNTTSGNVTLSPMPCSMCTSGWQNQNCSIGVETEYSNSSFLSDTAICVAFGDPHVTTFSRASYNLGITGPFQAFKSRSSVMDVLQVPCENSARCRRIREIALSSQSFNISVRMSDVGEVFTNLSSNMVPDTTLRYSTSWQTISEGRYRWLDRNRLEITDKDETKLTILAYFDTLAVAVETSRRLNTSERGICGSSDGDWEQDIIETLNMTSLNGTAIQSTLANLTQAKHDDYINNVIRVRDTRMITGYAMAYRTGGGYMLSLGINYLSLILDFTYPVLSEVSIEIWVKLSVYETAMTVGTVLKGKRVLYSIVHQGSNCTVRYNNEIVITWGSYEINTGLVLKHSHWTHLSLTWRNSDGRLVMMLANIDRQREKSIHYGVWVNHFFYIDKGIFFGHDEKNELLNIELTLELDELRVWQFARKDEDILKNMADKIHGYIDGLLMFCGFDEGYGTTTNGTLYALYSDNTTTSGYYHRGNKTQDKRIVYEVKPRGVNPLWKPSGAPYPNLGDYEINFESDDLQNDTKTECYKLFYTGNLYKYCGEKLVTQTLFYYEACLMDVAHSGDIQHTKISVSMFAFYCQKVLTVPSCHLHGFYDGFPACEEEPGFDVILIVSICIGVFVFILVTVLCIILLCLRRRRKKKSKAKHRHGRGIDLKRVPSPDMYRDVGDDDNFGELGISDELPRYNYGLLEERHQADGGERMKESSF</sequence>
<dbReference type="PANTHER" id="PTHR11219">
    <property type="entry name" value="TENEURIN AND N-ACETYLGLUCOSAMINE-1-PHOSPHODIESTER ALPHA-N-ACETYLGLUCOSAMINIDASE"/>
    <property type="match status" value="1"/>
</dbReference>
<dbReference type="InterPro" id="IPR013111">
    <property type="entry name" value="EGF_extracell"/>
</dbReference>
<dbReference type="InterPro" id="IPR001846">
    <property type="entry name" value="VWF_type-D"/>
</dbReference>